<proteinExistence type="predicted"/>
<evidence type="ECO:0000313" key="2">
    <source>
        <dbReference type="Proteomes" id="UP000005413"/>
    </source>
</evidence>
<dbReference type="Proteomes" id="UP000005413">
    <property type="component" value="Unassembled WGS sequence"/>
</dbReference>
<accession>G5JHT9</accession>
<sequence length="34" mass="3751">EIIFDDNEPNKIAKKAYDTITISNSLTLSPALTN</sequence>
<gene>
    <name evidence="1" type="ORF">SS7213T_05106</name>
</gene>
<dbReference type="EMBL" id="AEUN01000355">
    <property type="protein sequence ID" value="EHJ08247.1"/>
    <property type="molecule type" value="Genomic_DNA"/>
</dbReference>
<organism evidence="1 2">
    <name type="scientific">Staphylococcus simiae CCM 7213 = CCUG 51256</name>
    <dbReference type="NCBI Taxonomy" id="911238"/>
    <lineage>
        <taxon>Bacteria</taxon>
        <taxon>Bacillati</taxon>
        <taxon>Bacillota</taxon>
        <taxon>Bacilli</taxon>
        <taxon>Bacillales</taxon>
        <taxon>Staphylococcaceae</taxon>
        <taxon>Staphylococcus</taxon>
    </lineage>
</organism>
<comment type="caution">
    <text evidence="1">The sequence shown here is derived from an EMBL/GenBank/DDBJ whole genome shotgun (WGS) entry which is preliminary data.</text>
</comment>
<feature type="non-terminal residue" evidence="1">
    <location>
        <position position="34"/>
    </location>
</feature>
<keyword evidence="2" id="KW-1185">Reference proteome</keyword>
<dbReference type="AlphaFoldDB" id="G5JHT9"/>
<feature type="non-terminal residue" evidence="1">
    <location>
        <position position="1"/>
    </location>
</feature>
<name>G5JHT9_9STAP</name>
<reference evidence="1 2" key="1">
    <citation type="journal article" date="2012" name="BMC Genomics">
        <title>Comparative genomic analysis of the genus Staphylococcus including Staphylococcus aureus and its newly described sister species Staphylococcus simiae.</title>
        <authorList>
            <person name="Suzuki H."/>
            <person name="Lefebure T."/>
            <person name="Pavinski Bitar P."/>
            <person name="Stanhope M.J."/>
        </authorList>
    </citation>
    <scope>NUCLEOTIDE SEQUENCE [LARGE SCALE GENOMIC DNA]</scope>
    <source>
        <strain evidence="1 2">CCM 7213</strain>
    </source>
</reference>
<evidence type="ECO:0000313" key="1">
    <source>
        <dbReference type="EMBL" id="EHJ08247.1"/>
    </source>
</evidence>
<protein>
    <submittedName>
        <fullName evidence="1">Uncharacterized protein</fullName>
    </submittedName>
</protein>